<name>A0A6J0PQ84_ELAGV</name>
<feature type="domain" description="Remorin C-terminal" evidence="3">
    <location>
        <begin position="213"/>
        <end position="317"/>
    </location>
</feature>
<keyword evidence="4" id="KW-1185">Reference proteome</keyword>
<dbReference type="PANTHER" id="PTHR31471:SF51">
    <property type="entry name" value="REMORIN FAMILY PROTEIN"/>
    <property type="match status" value="1"/>
</dbReference>
<dbReference type="OrthoDB" id="775261at2759"/>
<evidence type="ECO:0000259" key="3">
    <source>
        <dbReference type="Pfam" id="PF03763"/>
    </source>
</evidence>
<feature type="compositionally biased region" description="Polar residues" evidence="2">
    <location>
        <begin position="44"/>
        <end position="57"/>
    </location>
</feature>
<evidence type="ECO:0000313" key="5">
    <source>
        <dbReference type="RefSeq" id="XP_019709858.1"/>
    </source>
</evidence>
<proteinExistence type="inferred from homology"/>
<dbReference type="KEGG" id="egu:105056000"/>
<feature type="region of interest" description="Disordered" evidence="2">
    <location>
        <begin position="91"/>
        <end position="219"/>
    </location>
</feature>
<gene>
    <name evidence="5" type="primary">LOC105056000</name>
</gene>
<dbReference type="Pfam" id="PF03763">
    <property type="entry name" value="Remorin_C"/>
    <property type="match status" value="1"/>
</dbReference>
<evidence type="ECO:0000256" key="1">
    <source>
        <dbReference type="ARBA" id="ARBA00005711"/>
    </source>
</evidence>
<feature type="compositionally biased region" description="Low complexity" evidence="2">
    <location>
        <begin position="154"/>
        <end position="167"/>
    </location>
</feature>
<feature type="region of interest" description="Disordered" evidence="2">
    <location>
        <begin position="1"/>
        <end position="61"/>
    </location>
</feature>
<dbReference type="Proteomes" id="UP000504607">
    <property type="component" value="Chromosome 13"/>
</dbReference>
<reference evidence="5" key="1">
    <citation type="submission" date="2025-08" db="UniProtKB">
        <authorList>
            <consortium name="RefSeq"/>
        </authorList>
    </citation>
    <scope>IDENTIFICATION</scope>
</reference>
<dbReference type="PANTHER" id="PTHR31471">
    <property type="entry name" value="OS02G0116800 PROTEIN"/>
    <property type="match status" value="1"/>
</dbReference>
<feature type="compositionally biased region" description="Polar residues" evidence="2">
    <location>
        <begin position="100"/>
        <end position="112"/>
    </location>
</feature>
<protein>
    <submittedName>
        <fullName evidence="5">Remorin 4.2</fullName>
    </submittedName>
</protein>
<evidence type="ECO:0000313" key="4">
    <source>
        <dbReference type="Proteomes" id="UP000504607"/>
    </source>
</evidence>
<dbReference type="FunCoup" id="A0A6J0PQ84">
    <property type="interactions" value="956"/>
</dbReference>
<evidence type="ECO:0000256" key="2">
    <source>
        <dbReference type="SAM" id="MobiDB-lite"/>
    </source>
</evidence>
<organism evidence="4 5">
    <name type="scientific">Elaeis guineensis var. tenera</name>
    <name type="common">Oil palm</name>
    <dbReference type="NCBI Taxonomy" id="51953"/>
    <lineage>
        <taxon>Eukaryota</taxon>
        <taxon>Viridiplantae</taxon>
        <taxon>Streptophyta</taxon>
        <taxon>Embryophyta</taxon>
        <taxon>Tracheophyta</taxon>
        <taxon>Spermatophyta</taxon>
        <taxon>Magnoliopsida</taxon>
        <taxon>Liliopsida</taxon>
        <taxon>Arecaceae</taxon>
        <taxon>Arecoideae</taxon>
        <taxon>Cocoseae</taxon>
        <taxon>Elaeidinae</taxon>
        <taxon>Elaeis</taxon>
    </lineage>
</organism>
<dbReference type="AlphaFoldDB" id="A0A6J0PQ84"/>
<comment type="similarity">
    <text evidence="1">Belongs to the remorin family.</text>
</comment>
<dbReference type="InterPro" id="IPR005516">
    <property type="entry name" value="Remorin_C"/>
</dbReference>
<dbReference type="RefSeq" id="XP_019709858.1">
    <property type="nucleotide sequence ID" value="XM_019854299.2"/>
</dbReference>
<dbReference type="GeneID" id="105056000"/>
<accession>A0A6J0PQ84</accession>
<dbReference type="InParanoid" id="A0A6J0PQ84"/>
<feature type="compositionally biased region" description="Basic and acidic residues" evidence="2">
    <location>
        <begin position="131"/>
        <end position="152"/>
    </location>
</feature>
<sequence>MDKTSRVRFSGLGQETEDDRRNTREGRLPLQQKVSFKEERKKTQNWFQGQSSGQMSQVDDARDGEFETAIAAAAYAITLLEEESGSAFIKTTSKREESLNKPTDSSKTSRWFSGTEEKDGNSPVSGGSSMRKSETLDLKDSAANHKVAEKEMQTTPTIKKTPTSPDKYLNDRGSKRFGQRQDQGGQQEPSMIKPRASVSGTGNGGWKRAKSNTAETKADAWEKAKMARIKMRFDKANATILEWETEKKAKARHRLERKERESEWRRARAVQEYRNELSRIEKIVGTAKALEEERKRNDEYKTMEKARKIRLTGKVPHACPCL</sequence>
<feature type="compositionally biased region" description="Basic and acidic residues" evidence="2">
    <location>
        <begin position="18"/>
        <end position="27"/>
    </location>
</feature>